<evidence type="ECO:0000256" key="1">
    <source>
        <dbReference type="SAM" id="Coils"/>
    </source>
</evidence>
<dbReference type="EMBL" id="BLLF01000562">
    <property type="protein sequence ID" value="GFH12991.1"/>
    <property type="molecule type" value="Genomic_DNA"/>
</dbReference>
<evidence type="ECO:0000313" key="4">
    <source>
        <dbReference type="Proteomes" id="UP000485058"/>
    </source>
</evidence>
<evidence type="ECO:0000313" key="3">
    <source>
        <dbReference type="EMBL" id="GFH12991.1"/>
    </source>
</evidence>
<feature type="region of interest" description="Disordered" evidence="2">
    <location>
        <begin position="249"/>
        <end position="331"/>
    </location>
</feature>
<accession>A0A699YTQ2</accession>
<dbReference type="AlphaFoldDB" id="A0A699YTQ2"/>
<feature type="compositionally biased region" description="Low complexity" evidence="2">
    <location>
        <begin position="249"/>
        <end position="279"/>
    </location>
</feature>
<sequence>MLCLQVAQQELRITELDAKLAAANEQVRELGQQLLNGQKDQATSQQQLEATSNALSVVATALPEADPQPHIDSWTQLKGFTDRSLEYLPKPLALQFGLHESGADKVELLVVLAHHSGSTGADQGPGCLQLPYEATRRPDGRWSMKARSPQSVKISTWVKNCGLALTGRCKAQRAEPGQAVERLLVLEVRPLSEAAASAGQATPGGCEAQPTQLQAHASCSVGAGMTLAMWWWMCPQAVGSGAVLPSTLSAAGPAAHPASPISNMGSQGQQQPCAQQGAADGHVAAGATMTTTPHGEEGSLGPGFRTGMKRKAADADADADQSPEAGQAAAAASVKRHLGCGSQEPDLVAGVPQPGGAAGAAGLGNTEEEGSGLSQPAAGMECAPDEGDPEVSQPAAAPAHAVVATAWPDADPQPHIDSWTQLKGFTDRTLEYLPKPMALQFGLHECGADKVELLVVLAHHSGSTGADQGQLPYEATRRPDGRWSMKARSPQSVKISTWVKNCGLALTGRCKAQRAEPGQAVERLLVLEVQPRALGPCRQHLVLRRSHLTCKQSCLVRAVSH</sequence>
<keyword evidence="1" id="KW-0175">Coiled coil</keyword>
<organism evidence="3 4">
    <name type="scientific">Haematococcus lacustris</name>
    <name type="common">Green alga</name>
    <name type="synonym">Haematococcus pluvialis</name>
    <dbReference type="NCBI Taxonomy" id="44745"/>
    <lineage>
        <taxon>Eukaryota</taxon>
        <taxon>Viridiplantae</taxon>
        <taxon>Chlorophyta</taxon>
        <taxon>core chlorophytes</taxon>
        <taxon>Chlorophyceae</taxon>
        <taxon>CS clade</taxon>
        <taxon>Chlamydomonadales</taxon>
        <taxon>Haematococcaceae</taxon>
        <taxon>Haematococcus</taxon>
    </lineage>
</organism>
<proteinExistence type="predicted"/>
<evidence type="ECO:0000256" key="2">
    <source>
        <dbReference type="SAM" id="MobiDB-lite"/>
    </source>
</evidence>
<feature type="coiled-coil region" evidence="1">
    <location>
        <begin position="6"/>
        <end position="40"/>
    </location>
</feature>
<dbReference type="Proteomes" id="UP000485058">
    <property type="component" value="Unassembled WGS sequence"/>
</dbReference>
<comment type="caution">
    <text evidence="3">The sequence shown here is derived from an EMBL/GenBank/DDBJ whole genome shotgun (WGS) entry which is preliminary data.</text>
</comment>
<keyword evidence="4" id="KW-1185">Reference proteome</keyword>
<feature type="region of interest" description="Disordered" evidence="2">
    <location>
        <begin position="343"/>
        <end position="399"/>
    </location>
</feature>
<protein>
    <submittedName>
        <fullName evidence="3">Uncharacterized protein</fullName>
    </submittedName>
</protein>
<gene>
    <name evidence="3" type="ORF">HaLaN_08787</name>
</gene>
<name>A0A699YTQ2_HAELA</name>
<reference evidence="3 4" key="1">
    <citation type="submission" date="2020-02" db="EMBL/GenBank/DDBJ databases">
        <title>Draft genome sequence of Haematococcus lacustris strain NIES-144.</title>
        <authorList>
            <person name="Morimoto D."/>
            <person name="Nakagawa S."/>
            <person name="Yoshida T."/>
            <person name="Sawayama S."/>
        </authorList>
    </citation>
    <scope>NUCLEOTIDE SEQUENCE [LARGE SCALE GENOMIC DNA]</scope>
    <source>
        <strain evidence="3 4">NIES-144</strain>
    </source>
</reference>